<gene>
    <name evidence="2" type="ORF">CDAR_534161</name>
</gene>
<keyword evidence="3" id="KW-1185">Reference proteome</keyword>
<proteinExistence type="predicted"/>
<organism evidence="2 3">
    <name type="scientific">Caerostris darwini</name>
    <dbReference type="NCBI Taxonomy" id="1538125"/>
    <lineage>
        <taxon>Eukaryota</taxon>
        <taxon>Metazoa</taxon>
        <taxon>Ecdysozoa</taxon>
        <taxon>Arthropoda</taxon>
        <taxon>Chelicerata</taxon>
        <taxon>Arachnida</taxon>
        <taxon>Araneae</taxon>
        <taxon>Araneomorphae</taxon>
        <taxon>Entelegynae</taxon>
        <taxon>Araneoidea</taxon>
        <taxon>Araneidae</taxon>
        <taxon>Caerostris</taxon>
    </lineage>
</organism>
<reference evidence="2 3" key="1">
    <citation type="submission" date="2021-06" db="EMBL/GenBank/DDBJ databases">
        <title>Caerostris darwini draft genome.</title>
        <authorList>
            <person name="Kono N."/>
            <person name="Arakawa K."/>
        </authorList>
    </citation>
    <scope>NUCLEOTIDE SEQUENCE [LARGE SCALE GENOMIC DNA]</scope>
</reference>
<keyword evidence="1" id="KW-0472">Membrane</keyword>
<evidence type="ECO:0000313" key="3">
    <source>
        <dbReference type="Proteomes" id="UP001054837"/>
    </source>
</evidence>
<keyword evidence="1" id="KW-1133">Transmembrane helix</keyword>
<feature type="non-terminal residue" evidence="2">
    <location>
        <position position="1"/>
    </location>
</feature>
<sequence length="84" mass="9597">FRVSIDIDTSQAHLLSYCEKAIQGVQRTIEDGIRFLQVLFIYIFISLAYGQEVALLREILNSFVGSLRIPSQPKMKCAWLHISP</sequence>
<dbReference type="EMBL" id="BPLQ01007314">
    <property type="protein sequence ID" value="GIY29485.1"/>
    <property type="molecule type" value="Genomic_DNA"/>
</dbReference>
<protein>
    <submittedName>
        <fullName evidence="2">Uncharacterized protein</fullName>
    </submittedName>
</protein>
<comment type="caution">
    <text evidence="2">The sequence shown here is derived from an EMBL/GenBank/DDBJ whole genome shotgun (WGS) entry which is preliminary data.</text>
</comment>
<name>A0AAV4S754_9ARAC</name>
<feature type="transmembrane region" description="Helical" evidence="1">
    <location>
        <begin position="32"/>
        <end position="50"/>
    </location>
</feature>
<dbReference type="Proteomes" id="UP001054837">
    <property type="component" value="Unassembled WGS sequence"/>
</dbReference>
<dbReference type="AlphaFoldDB" id="A0AAV4S754"/>
<evidence type="ECO:0000256" key="1">
    <source>
        <dbReference type="SAM" id="Phobius"/>
    </source>
</evidence>
<accession>A0AAV4S754</accession>
<keyword evidence="1" id="KW-0812">Transmembrane</keyword>
<evidence type="ECO:0000313" key="2">
    <source>
        <dbReference type="EMBL" id="GIY29485.1"/>
    </source>
</evidence>